<sequence length="332" mass="37049">MFFQAINQMITAGTDLSINIRRVNNNLTVAVVPRRSGVKDGERIVPLILNGTPEELDAGFLQAVGTPLQKAQGILTNLETFEKQAEQAASQSKAARSAVEKESKEVREKREKMEKLLKKAEDAMTGKRYSEALTWLKQAKVLALPDKQAEIDDKMAEVQKKASEGSLFGMEQPPIPKPQPAPQQTASQPAAAPAPQYRSGEQIPMFLPEQPSPVPQPVSQPQTPQPAVYPGQPQTQPVQYAQPAPQPQPVPQPQGIQFHQPVQMPQPQIDGKQWMQPAPSQYAPVQEAVMYNFDKDCEDDREMLREDPYAEYPDFPKECRMTDMAQMDMVYC</sequence>
<organism evidence="2 3">
    <name type="scientific">Phocaeicola vulgatus</name>
    <name type="common">Bacteroides vulgatus</name>
    <dbReference type="NCBI Taxonomy" id="821"/>
    <lineage>
        <taxon>Bacteria</taxon>
        <taxon>Pseudomonadati</taxon>
        <taxon>Bacteroidota</taxon>
        <taxon>Bacteroidia</taxon>
        <taxon>Bacteroidales</taxon>
        <taxon>Bacteroidaceae</taxon>
        <taxon>Phocaeicola</taxon>
    </lineage>
</organism>
<dbReference type="NCBIfam" id="TIGR03741">
    <property type="entry name" value="PRTRC_E"/>
    <property type="match status" value="1"/>
</dbReference>
<evidence type="ECO:0000313" key="3">
    <source>
        <dbReference type="Proteomes" id="UP000261003"/>
    </source>
</evidence>
<evidence type="ECO:0000313" key="2">
    <source>
        <dbReference type="EMBL" id="RGM44543.1"/>
    </source>
</evidence>
<feature type="compositionally biased region" description="Basic and acidic residues" evidence="1">
    <location>
        <begin position="98"/>
        <end position="111"/>
    </location>
</feature>
<dbReference type="Pfam" id="PF19556">
    <property type="entry name" value="PRTRC_E"/>
    <property type="match status" value="1"/>
</dbReference>
<dbReference type="InterPro" id="IPR022273">
    <property type="entry name" value="PRTRC_protein-E"/>
</dbReference>
<evidence type="ECO:0000256" key="1">
    <source>
        <dbReference type="SAM" id="MobiDB-lite"/>
    </source>
</evidence>
<dbReference type="Proteomes" id="UP000261003">
    <property type="component" value="Unassembled WGS sequence"/>
</dbReference>
<dbReference type="AlphaFoldDB" id="A0A3E4WQN3"/>
<comment type="caution">
    <text evidence="2">The sequence shown here is derived from an EMBL/GenBank/DDBJ whole genome shotgun (WGS) entry which is preliminary data.</text>
</comment>
<feature type="region of interest" description="Disordered" evidence="1">
    <location>
        <begin position="87"/>
        <end position="111"/>
    </location>
</feature>
<protein>
    <submittedName>
        <fullName evidence="2">PRTRC system protein E</fullName>
    </submittedName>
</protein>
<name>A0A3E4WQN3_PHOVU</name>
<feature type="compositionally biased region" description="Low complexity" evidence="1">
    <location>
        <begin position="219"/>
        <end position="243"/>
    </location>
</feature>
<feature type="compositionally biased region" description="Low complexity" evidence="1">
    <location>
        <begin position="182"/>
        <end position="196"/>
    </location>
</feature>
<feature type="compositionally biased region" description="Low complexity" evidence="1">
    <location>
        <begin position="87"/>
        <end position="97"/>
    </location>
</feature>
<dbReference type="RefSeq" id="WP_117719788.1">
    <property type="nucleotide sequence ID" value="NZ_JAKKXI010000008.1"/>
</dbReference>
<accession>A0A3E4WQN3</accession>
<reference evidence="2 3" key="1">
    <citation type="submission" date="2018-08" db="EMBL/GenBank/DDBJ databases">
        <title>A genome reference for cultivated species of the human gut microbiota.</title>
        <authorList>
            <person name="Zou Y."/>
            <person name="Xue W."/>
            <person name="Luo G."/>
        </authorList>
    </citation>
    <scope>NUCLEOTIDE SEQUENCE [LARGE SCALE GENOMIC DNA]</scope>
    <source>
        <strain evidence="2 3">OM08-13BH</strain>
    </source>
</reference>
<dbReference type="EMBL" id="QSTG01000012">
    <property type="protein sequence ID" value="RGM44543.1"/>
    <property type="molecule type" value="Genomic_DNA"/>
</dbReference>
<proteinExistence type="predicted"/>
<feature type="region of interest" description="Disordered" evidence="1">
    <location>
        <begin position="167"/>
        <end position="258"/>
    </location>
</feature>
<gene>
    <name evidence="2" type="ORF">DXC16_08990</name>
</gene>